<gene>
    <name evidence="3" type="ORF">SAMN05444359_101284</name>
</gene>
<protein>
    <submittedName>
        <fullName evidence="3">Tetratricopeptide repeat-containing protein</fullName>
    </submittedName>
</protein>
<dbReference type="PANTHER" id="PTHR34220">
    <property type="entry name" value="SENSOR HISTIDINE KINASE YPDA"/>
    <property type="match status" value="1"/>
</dbReference>
<reference evidence="4" key="1">
    <citation type="submission" date="2016-10" db="EMBL/GenBank/DDBJ databases">
        <authorList>
            <person name="Varghese N."/>
            <person name="Submissions S."/>
        </authorList>
    </citation>
    <scope>NUCLEOTIDE SEQUENCE [LARGE SCALE GENOMIC DNA]</scope>
    <source>
        <strain evidence="4">DSM 24740</strain>
    </source>
</reference>
<dbReference type="Pfam" id="PF06580">
    <property type="entry name" value="His_kinase"/>
    <property type="match status" value="1"/>
</dbReference>
<keyword evidence="1" id="KW-1133">Transmembrane helix</keyword>
<dbReference type="InterPro" id="IPR050640">
    <property type="entry name" value="Bact_2-comp_sensor_kinase"/>
</dbReference>
<evidence type="ECO:0000313" key="3">
    <source>
        <dbReference type="EMBL" id="SEP62535.1"/>
    </source>
</evidence>
<dbReference type="Proteomes" id="UP000199021">
    <property type="component" value="Unassembled WGS sequence"/>
</dbReference>
<dbReference type="Gene3D" id="3.30.565.10">
    <property type="entry name" value="Histidine kinase-like ATPase, C-terminal domain"/>
    <property type="match status" value="1"/>
</dbReference>
<dbReference type="InterPro" id="IPR036890">
    <property type="entry name" value="HATPase_C_sf"/>
</dbReference>
<dbReference type="SUPFAM" id="SSF48452">
    <property type="entry name" value="TPR-like"/>
    <property type="match status" value="1"/>
</dbReference>
<dbReference type="EMBL" id="FOFB01000001">
    <property type="protein sequence ID" value="SEP62535.1"/>
    <property type="molecule type" value="Genomic_DNA"/>
</dbReference>
<dbReference type="InParanoid" id="A0A1H8ZDW6"/>
<dbReference type="STRING" id="478744.SAMN05444359_101284"/>
<dbReference type="Gene3D" id="1.25.40.10">
    <property type="entry name" value="Tetratricopeptide repeat domain"/>
    <property type="match status" value="1"/>
</dbReference>
<dbReference type="SUPFAM" id="SSF55874">
    <property type="entry name" value="ATPase domain of HSP90 chaperone/DNA topoisomerase II/histidine kinase"/>
    <property type="match status" value="1"/>
</dbReference>
<sequence length="644" mass="73057">MITNKSLIYLVVVAFLLQSCVGTTIDFISTSKEESPKAMLSKSSMIAAGIDPEKIDELTDYLRPYLSSNLGDRRLENWYINRTNWIDLFTDRQNVLYAAEIVFEECLQEGNLSKAANVKNAISRIYSNDGDFPEALNACEESLKLAKRAQDSIAIGWTMMSISSNFTLLHDFPSAKEYGYKTLAFARSIEHPAIEAGTLNVLGGIIAYQSKYDSAIAVINQSIDIARQHGLKEIEKRGILNVSYNYNRLNRFDESIEFLNQNIDFKEISTSISNIFLCFNLQSAYLGKNEFEMATFYLDRGCEMADEVGFVYAQMFCEKYRTELLKAQGLYSQALAAMEKVNQIQTKLMGIEQTRSVQSMKTRLKLLDKDIEIEKRKEQEKFYQIRLRGSAAISAFLALFIPGIYFFMRNRQKRKTAEQQKLIAETKLQALQSQMHPHFIFNALGGVQNYILKSEKIEAYKYLGKFATLLRSITKSTTQVHIELDQEIEFIQSYLDMEKLRFREDFTYSLSVAPSLINSKEEIPSMVIQPAVENAILHGLAGLTRQGELTVEFKPDENGKGIWCVVTDNGRGRVAAKKNSQDQQVQGHLSIATINTSERIACLRLLGYDNVDASIEDLYEHGEASGTRVTIFLPFMHADQLVTP</sequence>
<dbReference type="AlphaFoldDB" id="A0A1H8ZDW6"/>
<dbReference type="OrthoDB" id="6190788at2"/>
<proteinExistence type="predicted"/>
<accession>A0A1H8ZDW6</accession>
<dbReference type="GO" id="GO:0016020">
    <property type="term" value="C:membrane"/>
    <property type="evidence" value="ECO:0007669"/>
    <property type="project" value="InterPro"/>
</dbReference>
<keyword evidence="1" id="KW-0812">Transmembrane</keyword>
<feature type="domain" description="Signal transduction histidine kinase internal region" evidence="2">
    <location>
        <begin position="427"/>
        <end position="505"/>
    </location>
</feature>
<dbReference type="Pfam" id="PF13374">
    <property type="entry name" value="TPR_10"/>
    <property type="match status" value="1"/>
</dbReference>
<keyword evidence="4" id="KW-1185">Reference proteome</keyword>
<feature type="transmembrane region" description="Helical" evidence="1">
    <location>
        <begin position="389"/>
        <end position="408"/>
    </location>
</feature>
<organism evidence="3 4">
    <name type="scientific">Neolewinella agarilytica</name>
    <dbReference type="NCBI Taxonomy" id="478744"/>
    <lineage>
        <taxon>Bacteria</taxon>
        <taxon>Pseudomonadati</taxon>
        <taxon>Bacteroidota</taxon>
        <taxon>Saprospiria</taxon>
        <taxon>Saprospirales</taxon>
        <taxon>Lewinellaceae</taxon>
        <taxon>Neolewinella</taxon>
    </lineage>
</organism>
<keyword evidence="1" id="KW-0472">Membrane</keyword>
<dbReference type="SMART" id="SM00028">
    <property type="entry name" value="TPR"/>
    <property type="match status" value="3"/>
</dbReference>
<dbReference type="InterPro" id="IPR010559">
    <property type="entry name" value="Sig_transdc_His_kin_internal"/>
</dbReference>
<dbReference type="GO" id="GO:0000155">
    <property type="term" value="F:phosphorelay sensor kinase activity"/>
    <property type="evidence" value="ECO:0007669"/>
    <property type="project" value="InterPro"/>
</dbReference>
<evidence type="ECO:0000313" key="4">
    <source>
        <dbReference type="Proteomes" id="UP000199021"/>
    </source>
</evidence>
<dbReference type="InterPro" id="IPR011990">
    <property type="entry name" value="TPR-like_helical_dom_sf"/>
</dbReference>
<dbReference type="RefSeq" id="WP_090165008.1">
    <property type="nucleotide sequence ID" value="NZ_FOFB01000001.1"/>
</dbReference>
<dbReference type="PANTHER" id="PTHR34220:SF7">
    <property type="entry name" value="SENSOR HISTIDINE KINASE YPDA"/>
    <property type="match status" value="1"/>
</dbReference>
<dbReference type="PROSITE" id="PS51257">
    <property type="entry name" value="PROKAR_LIPOPROTEIN"/>
    <property type="match status" value="1"/>
</dbReference>
<evidence type="ECO:0000256" key="1">
    <source>
        <dbReference type="SAM" id="Phobius"/>
    </source>
</evidence>
<evidence type="ECO:0000259" key="2">
    <source>
        <dbReference type="Pfam" id="PF06580"/>
    </source>
</evidence>
<dbReference type="InterPro" id="IPR019734">
    <property type="entry name" value="TPR_rpt"/>
</dbReference>
<name>A0A1H8ZDW6_9BACT</name>